<organism evidence="1 2">
    <name type="scientific">Buttiauxella gaviniae ATCC 51604</name>
    <dbReference type="NCBI Taxonomy" id="1354253"/>
    <lineage>
        <taxon>Bacteria</taxon>
        <taxon>Pseudomonadati</taxon>
        <taxon>Pseudomonadota</taxon>
        <taxon>Gammaproteobacteria</taxon>
        <taxon>Enterobacterales</taxon>
        <taxon>Enterobacteriaceae</taxon>
        <taxon>Buttiauxella</taxon>
    </lineage>
</organism>
<protein>
    <submittedName>
        <fullName evidence="1">Uncharacterized protein</fullName>
    </submittedName>
</protein>
<proteinExistence type="predicted"/>
<comment type="caution">
    <text evidence="1">The sequence shown here is derived from an EMBL/GenBank/DDBJ whole genome shotgun (WGS) entry which is preliminary data.</text>
</comment>
<accession>A0A1B7I2B2</accession>
<sequence length="39" mass="4803">MVRTHPWWFWRKLCMPRISFMAGSKQWKSADYINYHGEG</sequence>
<evidence type="ECO:0000313" key="1">
    <source>
        <dbReference type="EMBL" id="OAT22282.1"/>
    </source>
</evidence>
<gene>
    <name evidence="1" type="ORF">M977_01574</name>
</gene>
<dbReference type="EMBL" id="LXEP01000015">
    <property type="protein sequence ID" value="OAT22282.1"/>
    <property type="molecule type" value="Genomic_DNA"/>
</dbReference>
<dbReference type="Proteomes" id="UP000078504">
    <property type="component" value="Unassembled WGS sequence"/>
</dbReference>
<reference evidence="1 2" key="1">
    <citation type="submission" date="2016-04" db="EMBL/GenBank/DDBJ databases">
        <title>ATOL: Assembling a taxonomically balanced genome-scale reconstruction of the evolutionary history of the Enterobacteriaceae.</title>
        <authorList>
            <person name="Plunkett G.III."/>
            <person name="Neeno-Eckwall E.C."/>
            <person name="Glasner J.D."/>
            <person name="Perna N.T."/>
        </authorList>
    </citation>
    <scope>NUCLEOTIDE SEQUENCE [LARGE SCALE GENOMIC DNA]</scope>
    <source>
        <strain evidence="1 2">ATCC 51604</strain>
    </source>
</reference>
<name>A0A1B7I2B2_9ENTR</name>
<evidence type="ECO:0000313" key="2">
    <source>
        <dbReference type="Proteomes" id="UP000078504"/>
    </source>
</evidence>
<dbReference type="AlphaFoldDB" id="A0A1B7I2B2"/>